<feature type="domain" description="4Fe-4S ferredoxin-type" evidence="4">
    <location>
        <begin position="382"/>
        <end position="413"/>
    </location>
</feature>
<evidence type="ECO:0000313" key="5">
    <source>
        <dbReference type="EMBL" id="MBP1920345.1"/>
    </source>
</evidence>
<dbReference type="PANTHER" id="PTHR43034:SF2">
    <property type="entry name" value="ION-TRANSLOCATING OXIDOREDUCTASE COMPLEX SUBUNIT C"/>
    <property type="match status" value="1"/>
</dbReference>
<organism evidence="5 6">
    <name type="scientific">Youngiibacter multivorans</name>
    <dbReference type="NCBI Taxonomy" id="937251"/>
    <lineage>
        <taxon>Bacteria</taxon>
        <taxon>Bacillati</taxon>
        <taxon>Bacillota</taxon>
        <taxon>Clostridia</taxon>
        <taxon>Eubacteriales</taxon>
        <taxon>Clostridiaceae</taxon>
        <taxon>Youngiibacter</taxon>
    </lineage>
</organism>
<protein>
    <submittedName>
        <fullName evidence="5">Electron transport complex protein RnfC</fullName>
    </submittedName>
</protein>
<comment type="caution">
    <text evidence="5">The sequence shown here is derived from an EMBL/GenBank/DDBJ whole genome shotgun (WGS) entry which is preliminary data.</text>
</comment>
<dbReference type="InterPro" id="IPR017896">
    <property type="entry name" value="4Fe4S_Fe-S-bd"/>
</dbReference>
<name>A0ABS4G7V1_9CLOT</name>
<keyword evidence="6" id="KW-1185">Reference proteome</keyword>
<dbReference type="PROSITE" id="PS51379">
    <property type="entry name" value="4FE4S_FER_2"/>
    <property type="match status" value="2"/>
</dbReference>
<reference evidence="5 6" key="1">
    <citation type="submission" date="2021-03" db="EMBL/GenBank/DDBJ databases">
        <title>Genomic Encyclopedia of Type Strains, Phase IV (KMG-IV): sequencing the most valuable type-strain genomes for metagenomic binning, comparative biology and taxonomic classification.</title>
        <authorList>
            <person name="Goeker M."/>
        </authorList>
    </citation>
    <scope>NUCLEOTIDE SEQUENCE [LARGE SCALE GENOMIC DNA]</scope>
    <source>
        <strain evidence="5 6">DSM 6139</strain>
    </source>
</reference>
<keyword evidence="1" id="KW-0479">Metal-binding</keyword>
<dbReference type="SUPFAM" id="SSF46548">
    <property type="entry name" value="alpha-helical ferredoxin"/>
    <property type="match status" value="1"/>
</dbReference>
<dbReference type="InterPro" id="IPR017900">
    <property type="entry name" value="4Fe4S_Fe_S_CS"/>
</dbReference>
<proteinExistence type="predicted"/>
<accession>A0ABS4G7V1</accession>
<dbReference type="PROSITE" id="PS00198">
    <property type="entry name" value="4FE4S_FER_1"/>
    <property type="match status" value="2"/>
</dbReference>
<gene>
    <name evidence="5" type="ORF">J2Z34_002856</name>
</gene>
<keyword evidence="3" id="KW-0411">Iron-sulfur</keyword>
<dbReference type="Pfam" id="PF13187">
    <property type="entry name" value="Fer4_9"/>
    <property type="match status" value="1"/>
</dbReference>
<dbReference type="Proteomes" id="UP001519271">
    <property type="component" value="Unassembled WGS sequence"/>
</dbReference>
<evidence type="ECO:0000256" key="3">
    <source>
        <dbReference type="ARBA" id="ARBA00023014"/>
    </source>
</evidence>
<dbReference type="InterPro" id="IPR010208">
    <property type="entry name" value="Ion_transpt_RnfC/RsxC"/>
</dbReference>
<evidence type="ECO:0000256" key="2">
    <source>
        <dbReference type="ARBA" id="ARBA00023004"/>
    </source>
</evidence>
<evidence type="ECO:0000313" key="6">
    <source>
        <dbReference type="Proteomes" id="UP001519271"/>
    </source>
</evidence>
<sequence length="420" mass="45805">MKLFSISKSVHVPKFKPTERFSGITVMDAGKTLYYSLSQQHNLVCEPAVKRGDRVLVNQVIGVSTNKSVVPVYCGVSGTVKQIVQKYDLSGDKVNMIVVENDGLYETMERTALNYGAMSLDEIKDAVKELGVIETQNLSNRKRGLHLSFRSNPKHILLNASESGLYGVLGEALYTSVKDDFILGINILKDIYKTAEISLLITSDAESLAGFTDAVAGTGVKVVAKVPTQFYHDMNLAARDVYGDFAMKDTMVIDAFMLPSVARGLARGELSHTDLIMVSGEAAGKKGMYRVPHGTPISEIMAAAEVKDPFRIVAGSILAGNAVFSSEAPVNRGIKELLFLSEAEVSKEEEVNCIRCGRCADVCPVGLKPYDLNALVIVRDFDSFFAERGGMCVECGLCSYICPSKRHLTQSFKTAKKVKR</sequence>
<dbReference type="EMBL" id="JAGGKC010000028">
    <property type="protein sequence ID" value="MBP1920345.1"/>
    <property type="molecule type" value="Genomic_DNA"/>
</dbReference>
<keyword evidence="2" id="KW-0408">Iron</keyword>
<dbReference type="InterPro" id="IPR026902">
    <property type="entry name" value="RnfC_N"/>
</dbReference>
<dbReference type="RefSeq" id="WP_209460520.1">
    <property type="nucleotide sequence ID" value="NZ_JAGGKC010000028.1"/>
</dbReference>
<dbReference type="Pfam" id="PF13375">
    <property type="entry name" value="RnfC_N"/>
    <property type="match status" value="1"/>
</dbReference>
<feature type="domain" description="4Fe-4S ferredoxin-type" evidence="4">
    <location>
        <begin position="343"/>
        <end position="373"/>
    </location>
</feature>
<evidence type="ECO:0000256" key="1">
    <source>
        <dbReference type="ARBA" id="ARBA00022723"/>
    </source>
</evidence>
<dbReference type="Gene3D" id="3.30.70.20">
    <property type="match status" value="1"/>
</dbReference>
<evidence type="ECO:0000259" key="4">
    <source>
        <dbReference type="PROSITE" id="PS51379"/>
    </source>
</evidence>
<dbReference type="PANTHER" id="PTHR43034">
    <property type="entry name" value="ION-TRANSLOCATING OXIDOREDUCTASE COMPLEX SUBUNIT C"/>
    <property type="match status" value="1"/>
</dbReference>